<keyword evidence="5 6" id="KW-0472">Membrane</keyword>
<evidence type="ECO:0000313" key="8">
    <source>
        <dbReference type="Proteomes" id="UP000427281"/>
    </source>
</evidence>
<dbReference type="InterPro" id="IPR018303">
    <property type="entry name" value="ATPase_P-typ_P_site"/>
</dbReference>
<keyword evidence="2 6" id="KW-0812">Transmembrane</keyword>
<dbReference type="Gene3D" id="1.20.1110.10">
    <property type="entry name" value="Calcium-transporting ATPase, transmembrane domain"/>
    <property type="match status" value="1"/>
</dbReference>
<sequence>MIELANRIAGVFVITVILLSLLCLGLWWSSGAKVAVANAISLLIVTCPCALGLATPLALAVAQGKAAKRFILINSGDAVEKLARPGILWLDKTGTLTTGKMQVQVWQGDQSRFREIAALESRLSTRSRRRYWAILNSRPEVR</sequence>
<evidence type="ECO:0000256" key="3">
    <source>
        <dbReference type="ARBA" id="ARBA00022967"/>
    </source>
</evidence>
<dbReference type="GO" id="GO:0016020">
    <property type="term" value="C:membrane"/>
    <property type="evidence" value="ECO:0007669"/>
    <property type="project" value="UniProtKB-SubCell"/>
</dbReference>
<dbReference type="InterPro" id="IPR023214">
    <property type="entry name" value="HAD_sf"/>
</dbReference>
<dbReference type="GO" id="GO:0055070">
    <property type="term" value="P:copper ion homeostasis"/>
    <property type="evidence" value="ECO:0007669"/>
    <property type="project" value="TreeGrafter"/>
</dbReference>
<dbReference type="PANTHER" id="PTHR43520">
    <property type="entry name" value="ATP7, ISOFORM B"/>
    <property type="match status" value="1"/>
</dbReference>
<evidence type="ECO:0000256" key="4">
    <source>
        <dbReference type="ARBA" id="ARBA00022989"/>
    </source>
</evidence>
<accession>A0A6I6A7R0</accession>
<dbReference type="InterPro" id="IPR023299">
    <property type="entry name" value="ATPase_P-typ_cyto_dom_N"/>
</dbReference>
<dbReference type="GO" id="GO:0016887">
    <property type="term" value="F:ATP hydrolysis activity"/>
    <property type="evidence" value="ECO:0007669"/>
    <property type="project" value="InterPro"/>
</dbReference>
<keyword evidence="3" id="KW-1278">Translocase</keyword>
<dbReference type="InterPro" id="IPR001757">
    <property type="entry name" value="P_typ_ATPase"/>
</dbReference>
<evidence type="ECO:0000256" key="2">
    <source>
        <dbReference type="ARBA" id="ARBA00022692"/>
    </source>
</evidence>
<dbReference type="InterPro" id="IPR023298">
    <property type="entry name" value="ATPase_P-typ_TM_dom_sf"/>
</dbReference>
<dbReference type="AlphaFoldDB" id="A0A6I6A7R0"/>
<organism evidence="7 8">
    <name type="scientific">Gimesia benthica</name>
    <dbReference type="NCBI Taxonomy" id="2608982"/>
    <lineage>
        <taxon>Bacteria</taxon>
        <taxon>Pseudomonadati</taxon>
        <taxon>Planctomycetota</taxon>
        <taxon>Planctomycetia</taxon>
        <taxon>Planctomycetales</taxon>
        <taxon>Planctomycetaceae</taxon>
        <taxon>Gimesia</taxon>
    </lineage>
</organism>
<evidence type="ECO:0000256" key="6">
    <source>
        <dbReference type="SAM" id="Phobius"/>
    </source>
</evidence>
<proteinExistence type="predicted"/>
<keyword evidence="4 6" id="KW-1133">Transmembrane helix</keyword>
<feature type="transmembrane region" description="Helical" evidence="6">
    <location>
        <begin position="40"/>
        <end position="62"/>
    </location>
</feature>
<dbReference type="PROSITE" id="PS00154">
    <property type="entry name" value="ATPASE_E1_E2"/>
    <property type="match status" value="1"/>
</dbReference>
<keyword evidence="8" id="KW-1185">Reference proteome</keyword>
<evidence type="ECO:0000256" key="5">
    <source>
        <dbReference type="ARBA" id="ARBA00023136"/>
    </source>
</evidence>
<dbReference type="PANTHER" id="PTHR43520:SF8">
    <property type="entry name" value="P-TYPE CU(+) TRANSPORTER"/>
    <property type="match status" value="1"/>
</dbReference>
<evidence type="ECO:0000256" key="1">
    <source>
        <dbReference type="ARBA" id="ARBA00004370"/>
    </source>
</evidence>
<dbReference type="GO" id="GO:0043682">
    <property type="term" value="F:P-type divalent copper transporter activity"/>
    <property type="evidence" value="ECO:0007669"/>
    <property type="project" value="TreeGrafter"/>
</dbReference>
<reference evidence="7 8" key="1">
    <citation type="submission" date="2019-09" db="EMBL/GenBank/DDBJ databases">
        <title>Gimesia benthica sp. nov., a novel bacterium isolated from deep-sea water of the Northwest Indian Ocean.</title>
        <authorList>
            <person name="Dai X."/>
        </authorList>
    </citation>
    <scope>NUCLEOTIDE SEQUENCE [LARGE SCALE GENOMIC DNA]</scope>
    <source>
        <strain evidence="7 8">E7</strain>
    </source>
</reference>
<name>A0A6I6A7R0_9PLAN</name>
<dbReference type="Proteomes" id="UP000427281">
    <property type="component" value="Chromosome"/>
</dbReference>
<protein>
    <submittedName>
        <fullName evidence="7">Cation-translocating P-type ATPase</fullName>
    </submittedName>
</protein>
<feature type="transmembrane region" description="Helical" evidence="6">
    <location>
        <begin position="7"/>
        <end position="28"/>
    </location>
</feature>
<dbReference type="SUPFAM" id="SSF81665">
    <property type="entry name" value="Calcium ATPase, transmembrane domain M"/>
    <property type="match status" value="1"/>
</dbReference>
<dbReference type="Gene3D" id="3.40.1110.10">
    <property type="entry name" value="Calcium-transporting ATPase, cytoplasmic domain N"/>
    <property type="match status" value="1"/>
</dbReference>
<dbReference type="EMBL" id="CP043930">
    <property type="protein sequence ID" value="QGQ21191.1"/>
    <property type="molecule type" value="Genomic_DNA"/>
</dbReference>
<dbReference type="GO" id="GO:0005507">
    <property type="term" value="F:copper ion binding"/>
    <property type="evidence" value="ECO:0007669"/>
    <property type="project" value="TreeGrafter"/>
</dbReference>
<gene>
    <name evidence="7" type="ORF">F1728_00050</name>
</gene>
<dbReference type="GO" id="GO:0005524">
    <property type="term" value="F:ATP binding"/>
    <property type="evidence" value="ECO:0007669"/>
    <property type="project" value="InterPro"/>
</dbReference>
<dbReference type="Gene3D" id="3.40.50.1000">
    <property type="entry name" value="HAD superfamily/HAD-like"/>
    <property type="match status" value="1"/>
</dbReference>
<dbReference type="KEGG" id="gim:F1728_00050"/>
<dbReference type="NCBIfam" id="TIGR01494">
    <property type="entry name" value="ATPase_P-type"/>
    <property type="match status" value="1"/>
</dbReference>
<comment type="subcellular location">
    <subcellularLocation>
        <location evidence="1">Membrane</location>
    </subcellularLocation>
</comment>
<evidence type="ECO:0000313" key="7">
    <source>
        <dbReference type="EMBL" id="QGQ21191.1"/>
    </source>
</evidence>